<evidence type="ECO:0000313" key="1">
    <source>
        <dbReference type="EMBL" id="SEU47623.1"/>
    </source>
</evidence>
<organism evidence="1 2">
    <name type="scientific">Nonomuraea wenchangensis</name>
    <dbReference type="NCBI Taxonomy" id="568860"/>
    <lineage>
        <taxon>Bacteria</taxon>
        <taxon>Bacillati</taxon>
        <taxon>Actinomycetota</taxon>
        <taxon>Actinomycetes</taxon>
        <taxon>Streptosporangiales</taxon>
        <taxon>Streptosporangiaceae</taxon>
        <taxon>Nonomuraea</taxon>
    </lineage>
</organism>
<dbReference type="EMBL" id="FOHX01000030">
    <property type="protein sequence ID" value="SEU47623.1"/>
    <property type="molecule type" value="Genomic_DNA"/>
</dbReference>
<dbReference type="Proteomes" id="UP000199361">
    <property type="component" value="Unassembled WGS sequence"/>
</dbReference>
<evidence type="ECO:0000313" key="2">
    <source>
        <dbReference type="Proteomes" id="UP000199361"/>
    </source>
</evidence>
<proteinExistence type="predicted"/>
<reference evidence="1 2" key="1">
    <citation type="submission" date="2016-10" db="EMBL/GenBank/DDBJ databases">
        <authorList>
            <person name="de Groot N.N."/>
        </authorList>
    </citation>
    <scope>NUCLEOTIDE SEQUENCE [LARGE SCALE GENOMIC DNA]</scope>
    <source>
        <strain evidence="1 2">CGMCC 4.5598</strain>
    </source>
</reference>
<protein>
    <submittedName>
        <fullName evidence="1">Uncharacterized protein</fullName>
    </submittedName>
</protein>
<name>A0A1I0LVG8_9ACTN</name>
<keyword evidence="2" id="KW-1185">Reference proteome</keyword>
<gene>
    <name evidence="1" type="ORF">SAMN05421811_13020</name>
</gene>
<dbReference type="AlphaFoldDB" id="A0A1I0LVG8"/>
<accession>A0A1I0LVG8</accession>
<sequence length="37" mass="4295">MVTTYLDSFERVWEQAGPYKSIRSHCDITDMNSQTAL</sequence>